<dbReference type="OrthoDB" id="5190961at2"/>
<dbReference type="Gene3D" id="1.20.120.20">
    <property type="entry name" value="Apolipoprotein"/>
    <property type="match status" value="1"/>
</dbReference>
<protein>
    <submittedName>
        <fullName evidence="1">Uncharacterized protein</fullName>
    </submittedName>
</protein>
<dbReference type="Proteomes" id="UP000295621">
    <property type="component" value="Unassembled WGS sequence"/>
</dbReference>
<dbReference type="RefSeq" id="WP_131980746.1">
    <property type="nucleotide sequence ID" value="NZ_SMKL01000012.1"/>
</dbReference>
<dbReference type="EMBL" id="SMKL01000012">
    <property type="protein sequence ID" value="TDC52898.1"/>
    <property type="molecule type" value="Genomic_DNA"/>
</dbReference>
<name>A0A4R4RSA3_9ACTN</name>
<dbReference type="AlphaFoldDB" id="A0A4R4RSA3"/>
<sequence length="189" mass="19154">MRPRLLVLVLTVVLATGCAEDDSPATQWADGVCSAWSELRTDVSGLTSGLSLDAVTPEALDSLRSELEDRLAAIRAGAQNLADAIADTPDGADQAVEDAQQELSGQTDEVRAGLDAVGQALQGVSGATSGEDVTTALSDAQAGLSETGQALTALGDTVGGYASAADDTLQQAFDDARSCQQTRTGGTPS</sequence>
<evidence type="ECO:0000313" key="1">
    <source>
        <dbReference type="EMBL" id="TDC52898.1"/>
    </source>
</evidence>
<reference evidence="1 2" key="1">
    <citation type="submission" date="2019-02" db="EMBL/GenBank/DDBJ databases">
        <title>Draft genome sequences of novel Actinobacteria.</title>
        <authorList>
            <person name="Sahin N."/>
            <person name="Ay H."/>
            <person name="Saygin H."/>
        </authorList>
    </citation>
    <scope>NUCLEOTIDE SEQUENCE [LARGE SCALE GENOMIC DNA]</scope>
    <source>
        <strain evidence="1 2">KC603</strain>
    </source>
</reference>
<comment type="caution">
    <text evidence="1">The sequence shown here is derived from an EMBL/GenBank/DDBJ whole genome shotgun (WGS) entry which is preliminary data.</text>
</comment>
<keyword evidence="2" id="KW-1185">Reference proteome</keyword>
<accession>A0A4R4RSA3</accession>
<organism evidence="1 2">
    <name type="scientific">Jiangella ureilytica</name>
    <dbReference type="NCBI Taxonomy" id="2530374"/>
    <lineage>
        <taxon>Bacteria</taxon>
        <taxon>Bacillati</taxon>
        <taxon>Actinomycetota</taxon>
        <taxon>Actinomycetes</taxon>
        <taxon>Jiangellales</taxon>
        <taxon>Jiangellaceae</taxon>
        <taxon>Jiangella</taxon>
    </lineage>
</organism>
<gene>
    <name evidence="1" type="ORF">E1212_07070</name>
</gene>
<evidence type="ECO:0000313" key="2">
    <source>
        <dbReference type="Proteomes" id="UP000295621"/>
    </source>
</evidence>
<proteinExistence type="predicted"/>